<dbReference type="SMART" id="SM00327">
    <property type="entry name" value="VWA"/>
    <property type="match status" value="1"/>
</dbReference>
<dbReference type="InterPro" id="IPR057427">
    <property type="entry name" value="WAV3_C"/>
</dbReference>
<feature type="compositionally biased region" description="Low complexity" evidence="2">
    <location>
        <begin position="116"/>
        <end position="129"/>
    </location>
</feature>
<gene>
    <name evidence="5" type="ORF">GSCOC_T00040137001</name>
</gene>
<dbReference type="EMBL" id="HG739092">
    <property type="protein sequence ID" value="CDP02672.1"/>
    <property type="molecule type" value="Genomic_DNA"/>
</dbReference>
<accession>A0A068U327</accession>
<protein>
    <recommendedName>
        <fullName evidence="7">RING-type domain-containing protein</fullName>
    </recommendedName>
</protein>
<keyword evidence="1" id="KW-0862">Zinc</keyword>
<dbReference type="PhylomeDB" id="A0A068U327"/>
<feature type="region of interest" description="Disordered" evidence="2">
    <location>
        <begin position="694"/>
        <end position="732"/>
    </location>
</feature>
<feature type="region of interest" description="Disordered" evidence="2">
    <location>
        <begin position="16"/>
        <end position="129"/>
    </location>
</feature>
<evidence type="ECO:0008006" key="7">
    <source>
        <dbReference type="Google" id="ProtNLM"/>
    </source>
</evidence>
<keyword evidence="1" id="KW-0863">Zinc-finger</keyword>
<feature type="compositionally biased region" description="Low complexity" evidence="2">
    <location>
        <begin position="71"/>
        <end position="89"/>
    </location>
</feature>
<evidence type="ECO:0000313" key="6">
    <source>
        <dbReference type="Proteomes" id="UP000295252"/>
    </source>
</evidence>
<dbReference type="AlphaFoldDB" id="A0A068U327"/>
<dbReference type="PANTHER" id="PTHR10579:SF59">
    <property type="entry name" value="E3 UBIQUITIN-PROTEIN LIGASE EDA40-RELATED"/>
    <property type="match status" value="1"/>
</dbReference>
<dbReference type="Pfam" id="PF13519">
    <property type="entry name" value="VWA_2"/>
    <property type="match status" value="1"/>
</dbReference>
<organism evidence="5 6">
    <name type="scientific">Coffea canephora</name>
    <name type="common">Robusta coffee</name>
    <dbReference type="NCBI Taxonomy" id="49390"/>
    <lineage>
        <taxon>Eukaryota</taxon>
        <taxon>Viridiplantae</taxon>
        <taxon>Streptophyta</taxon>
        <taxon>Embryophyta</taxon>
        <taxon>Tracheophyta</taxon>
        <taxon>Spermatophyta</taxon>
        <taxon>Magnoliopsida</taxon>
        <taxon>eudicotyledons</taxon>
        <taxon>Gunneridae</taxon>
        <taxon>Pentapetalae</taxon>
        <taxon>asterids</taxon>
        <taxon>lamiids</taxon>
        <taxon>Gentianales</taxon>
        <taxon>Rubiaceae</taxon>
        <taxon>Ixoroideae</taxon>
        <taxon>Gardenieae complex</taxon>
        <taxon>Bertiereae - Coffeeae clade</taxon>
        <taxon>Coffeeae</taxon>
        <taxon>Coffea</taxon>
    </lineage>
</organism>
<name>A0A068U327_COFCA</name>
<evidence type="ECO:0000256" key="2">
    <source>
        <dbReference type="SAM" id="MobiDB-lite"/>
    </source>
</evidence>
<dbReference type="Gramene" id="CDP02672">
    <property type="protein sequence ID" value="CDP02672"/>
    <property type="gene ID" value="GSCOC_T00040137001"/>
</dbReference>
<reference evidence="6" key="1">
    <citation type="journal article" date="2014" name="Science">
        <title>The coffee genome provides insight into the convergent evolution of caffeine biosynthesis.</title>
        <authorList>
            <person name="Denoeud F."/>
            <person name="Carretero-Paulet L."/>
            <person name="Dereeper A."/>
            <person name="Droc G."/>
            <person name="Guyot R."/>
            <person name="Pietrella M."/>
            <person name="Zheng C."/>
            <person name="Alberti A."/>
            <person name="Anthony F."/>
            <person name="Aprea G."/>
            <person name="Aury J.M."/>
            <person name="Bento P."/>
            <person name="Bernard M."/>
            <person name="Bocs S."/>
            <person name="Campa C."/>
            <person name="Cenci A."/>
            <person name="Combes M.C."/>
            <person name="Crouzillat D."/>
            <person name="Da Silva C."/>
            <person name="Daddiego L."/>
            <person name="De Bellis F."/>
            <person name="Dussert S."/>
            <person name="Garsmeur O."/>
            <person name="Gayraud T."/>
            <person name="Guignon V."/>
            <person name="Jahn K."/>
            <person name="Jamilloux V."/>
            <person name="Joet T."/>
            <person name="Labadie K."/>
            <person name="Lan T."/>
            <person name="Leclercq J."/>
            <person name="Lepelley M."/>
            <person name="Leroy T."/>
            <person name="Li L.T."/>
            <person name="Librado P."/>
            <person name="Lopez L."/>
            <person name="Munoz A."/>
            <person name="Noel B."/>
            <person name="Pallavicini A."/>
            <person name="Perrotta G."/>
            <person name="Poncet V."/>
            <person name="Pot D."/>
            <person name="Priyono X."/>
            <person name="Rigoreau M."/>
            <person name="Rouard M."/>
            <person name="Rozas J."/>
            <person name="Tranchant-Dubreuil C."/>
            <person name="VanBuren R."/>
            <person name="Zhang Q."/>
            <person name="Andrade A.C."/>
            <person name="Argout X."/>
            <person name="Bertrand B."/>
            <person name="de Kochko A."/>
            <person name="Graziosi G."/>
            <person name="Henry R.J."/>
            <person name="Jayarama X."/>
            <person name="Ming R."/>
            <person name="Nagai C."/>
            <person name="Rounsley S."/>
            <person name="Sankoff D."/>
            <person name="Giuliano G."/>
            <person name="Albert V.A."/>
            <person name="Wincker P."/>
            <person name="Lashermes P."/>
        </authorList>
    </citation>
    <scope>NUCLEOTIDE SEQUENCE [LARGE SCALE GENOMIC DNA]</scope>
    <source>
        <strain evidence="6">cv. DH200-94</strain>
    </source>
</reference>
<dbReference type="InterPro" id="IPR001841">
    <property type="entry name" value="Znf_RING"/>
</dbReference>
<keyword evidence="6" id="KW-1185">Reference proteome</keyword>
<feature type="region of interest" description="Disordered" evidence="2">
    <location>
        <begin position="203"/>
        <end position="244"/>
    </location>
</feature>
<dbReference type="Pfam" id="PF13639">
    <property type="entry name" value="zf-RING_2"/>
    <property type="match status" value="1"/>
</dbReference>
<evidence type="ECO:0000259" key="4">
    <source>
        <dbReference type="PROSITE" id="PS50234"/>
    </source>
</evidence>
<dbReference type="Proteomes" id="UP000295252">
    <property type="component" value="Chromosome IX"/>
</dbReference>
<proteinExistence type="predicted"/>
<dbReference type="GO" id="GO:0008270">
    <property type="term" value="F:zinc ion binding"/>
    <property type="evidence" value="ECO:0007669"/>
    <property type="project" value="UniProtKB-KW"/>
</dbReference>
<feature type="domain" description="VWFA" evidence="4">
    <location>
        <begin position="349"/>
        <end position="490"/>
    </location>
</feature>
<keyword evidence="1" id="KW-0479">Metal-binding</keyword>
<dbReference type="InterPro" id="IPR002035">
    <property type="entry name" value="VWF_A"/>
</dbReference>
<feature type="compositionally biased region" description="Basic and acidic residues" evidence="2">
    <location>
        <begin position="32"/>
        <end position="41"/>
    </location>
</feature>
<dbReference type="InParanoid" id="A0A068U327"/>
<dbReference type="SMART" id="SM00184">
    <property type="entry name" value="RING"/>
    <property type="match status" value="1"/>
</dbReference>
<dbReference type="OrthoDB" id="687730at2759"/>
<feature type="domain" description="RING-type" evidence="3">
    <location>
        <begin position="145"/>
        <end position="190"/>
    </location>
</feature>
<dbReference type="SUPFAM" id="SSF57850">
    <property type="entry name" value="RING/U-box"/>
    <property type="match status" value="1"/>
</dbReference>
<dbReference type="PROSITE" id="PS50089">
    <property type="entry name" value="ZF_RING_2"/>
    <property type="match status" value="1"/>
</dbReference>
<sequence length="763" mass="82950">MVLGWRKAFCTSISRDRDSSIHSSSSTSNGGRQDKISHDAHQSNPTTPKLSSKLSFFSIPSTPRLQSQPVSSPRLRCRTTPTTRATSTPSTPPLQPPESPKRQCKTAKNSPRFFQLRSSTPSSPRSPSTLSLLKSTLRISSKTRCGICLHSIKSGQGMAIFTAECSHSFHFPCVAGHVRKQGTLACPVCNSTWTEMPLLSIHNVSGSSSSHHSRLDKQEKRMEFPSSPKTPPPPPPSSNSCKQPVLKVYNDDEPLMSPTCGARFNPIPESDENGEEDSDNITEEFQGFYPTTTNPFQKSTASALGNVETKISPEAAVISIGRSSQTFVVVLKIRAPPAPTNAARRAPIDLVMVLDVSRKLTNEKLQMMKRALRLVVSSLSPADRLSIVAFSSTSKRLLPLRRMTAAGRRSARRIVDSIVSLDGTAPASANDAIKKAAKVLEDRREKNPVASIILLSDAIEDRSANQRRQSSVVCTTRVTHYEVPVLSVGLRHCGAYGHGAPPDDSLAKCVGGLLSVVVQDLRVHLGFISGSGHGQVAGVYSFGGRAMALGSGLVRLGELFAEEERELLVELKVPSMSSAGAHHALSVRCSYKDPSTQVLIQGKEQALLVPRPQALRSSTPSGIERLRSLFVATRAVAESRRLVERNDLAGAHQLLTSARSLVLQASSSSEWGEEYVSGLEAELSELHWRRQNQVQQIPGRRNVERRHPTGASSGGSIRLDEKSSEPLTPTSAWRAAERLAKVAIMRKSMNRVSDLHGFENARF</sequence>
<dbReference type="Gene3D" id="3.40.50.410">
    <property type="entry name" value="von Willebrand factor, type A domain"/>
    <property type="match status" value="1"/>
</dbReference>
<dbReference type="Gene3D" id="3.30.40.10">
    <property type="entry name" value="Zinc/RING finger domain, C3HC4 (zinc finger)"/>
    <property type="match status" value="1"/>
</dbReference>
<dbReference type="InterPro" id="IPR036465">
    <property type="entry name" value="vWFA_dom_sf"/>
</dbReference>
<dbReference type="STRING" id="49390.A0A068U327"/>
<dbReference type="PROSITE" id="PS50234">
    <property type="entry name" value="VWFA"/>
    <property type="match status" value="1"/>
</dbReference>
<dbReference type="SUPFAM" id="SSF53300">
    <property type="entry name" value="vWA-like"/>
    <property type="match status" value="1"/>
</dbReference>
<dbReference type="InterPro" id="IPR013083">
    <property type="entry name" value="Znf_RING/FYVE/PHD"/>
</dbReference>
<evidence type="ECO:0000259" key="3">
    <source>
        <dbReference type="PROSITE" id="PS50089"/>
    </source>
</evidence>
<dbReference type="PANTHER" id="PTHR10579">
    <property type="entry name" value="CALCIUM-ACTIVATED CHLORIDE CHANNEL REGULATOR"/>
    <property type="match status" value="1"/>
</dbReference>
<evidence type="ECO:0000256" key="1">
    <source>
        <dbReference type="PROSITE-ProRule" id="PRU00175"/>
    </source>
</evidence>
<feature type="compositionally biased region" description="Pro residues" evidence="2">
    <location>
        <begin position="228"/>
        <end position="237"/>
    </location>
</feature>
<dbReference type="InterPro" id="IPR051266">
    <property type="entry name" value="CLCR"/>
</dbReference>
<feature type="compositionally biased region" description="Polar residues" evidence="2">
    <location>
        <begin position="42"/>
        <end position="70"/>
    </location>
</feature>
<dbReference type="Pfam" id="PF25243">
    <property type="entry name" value="WAV3_C"/>
    <property type="match status" value="1"/>
</dbReference>
<dbReference type="OMA" id="FQGFNVN"/>
<evidence type="ECO:0000313" key="5">
    <source>
        <dbReference type="EMBL" id="CDP02672.1"/>
    </source>
</evidence>
<feature type="compositionally biased region" description="Basic and acidic residues" evidence="2">
    <location>
        <begin position="213"/>
        <end position="223"/>
    </location>
</feature>